<proteinExistence type="predicted"/>
<dbReference type="PANTHER" id="PTHR46910">
    <property type="entry name" value="TRANSCRIPTION FACTOR PDR1"/>
    <property type="match status" value="1"/>
</dbReference>
<accession>A0A6A4H4D8</accession>
<reference evidence="3" key="1">
    <citation type="journal article" date="2019" name="Environ. Microbiol.">
        <title>Fungal ecological strategies reflected in gene transcription - a case study of two litter decomposers.</title>
        <authorList>
            <person name="Barbi F."/>
            <person name="Kohler A."/>
            <person name="Barry K."/>
            <person name="Baskaran P."/>
            <person name="Daum C."/>
            <person name="Fauchery L."/>
            <person name="Ihrmark K."/>
            <person name="Kuo A."/>
            <person name="LaButti K."/>
            <person name="Lipzen A."/>
            <person name="Morin E."/>
            <person name="Grigoriev I.V."/>
            <person name="Henrissat B."/>
            <person name="Lindahl B."/>
            <person name="Martin F."/>
        </authorList>
    </citation>
    <scope>NUCLEOTIDE SEQUENCE</scope>
    <source>
        <strain evidence="3">JB14</strain>
    </source>
</reference>
<evidence type="ECO:0000313" key="4">
    <source>
        <dbReference type="Proteomes" id="UP000799118"/>
    </source>
</evidence>
<sequence>MELDSALNKWIDSVPSHLRWDAQHQNDIFFSQSAILHSMYYWVQIQVHRRFIPRPGQNPTISFPSLAICANAARSCIRVVETYLKQRFLEFGHFMYPLFGSAMVLAINLWRAKQMNDQFSARSELTDIYKCISMIGLYETRYPLAGRLIDIINTVMSVGRYSPLLPTPKEFGTEAPTGPRTYFTRPTSEMESSSIPQTDYEDIHSRDFIIGEPGLNLALYSSELGQLPVHATPDFGYNFEAGNNDLAAFNGGSRGGATTMSANMYMYGGPKPSPFAAHGRARKPVIYVSSCGGLPV</sequence>
<dbReference type="EMBL" id="ML769583">
    <property type="protein sequence ID" value="KAE9392961.1"/>
    <property type="molecule type" value="Genomic_DNA"/>
</dbReference>
<dbReference type="CDD" id="cd12148">
    <property type="entry name" value="fungal_TF_MHR"/>
    <property type="match status" value="1"/>
</dbReference>
<feature type="region of interest" description="Disordered" evidence="2">
    <location>
        <begin position="175"/>
        <end position="197"/>
    </location>
</feature>
<name>A0A6A4H4D8_9AGAR</name>
<gene>
    <name evidence="3" type="ORF">BT96DRAFT_863798</name>
</gene>
<dbReference type="OrthoDB" id="4456959at2759"/>
<evidence type="ECO:0000256" key="1">
    <source>
        <dbReference type="ARBA" id="ARBA00023242"/>
    </source>
</evidence>
<evidence type="ECO:0000256" key="2">
    <source>
        <dbReference type="SAM" id="MobiDB-lite"/>
    </source>
</evidence>
<dbReference type="InterPro" id="IPR050987">
    <property type="entry name" value="AtrR-like"/>
</dbReference>
<dbReference type="GO" id="GO:0003700">
    <property type="term" value="F:DNA-binding transcription factor activity"/>
    <property type="evidence" value="ECO:0007669"/>
    <property type="project" value="InterPro"/>
</dbReference>
<evidence type="ECO:0000313" key="3">
    <source>
        <dbReference type="EMBL" id="KAE9392961.1"/>
    </source>
</evidence>
<dbReference type="PANTHER" id="PTHR46910:SF38">
    <property type="entry name" value="ZN(2)-C6 FUNGAL-TYPE DOMAIN-CONTAINING PROTEIN"/>
    <property type="match status" value="1"/>
</dbReference>
<organism evidence="3 4">
    <name type="scientific">Gymnopus androsaceus JB14</name>
    <dbReference type="NCBI Taxonomy" id="1447944"/>
    <lineage>
        <taxon>Eukaryota</taxon>
        <taxon>Fungi</taxon>
        <taxon>Dikarya</taxon>
        <taxon>Basidiomycota</taxon>
        <taxon>Agaricomycotina</taxon>
        <taxon>Agaricomycetes</taxon>
        <taxon>Agaricomycetidae</taxon>
        <taxon>Agaricales</taxon>
        <taxon>Marasmiineae</taxon>
        <taxon>Omphalotaceae</taxon>
        <taxon>Gymnopus</taxon>
    </lineage>
</organism>
<feature type="compositionally biased region" description="Polar residues" evidence="2">
    <location>
        <begin position="184"/>
        <end position="197"/>
    </location>
</feature>
<evidence type="ECO:0008006" key="5">
    <source>
        <dbReference type="Google" id="ProtNLM"/>
    </source>
</evidence>
<protein>
    <recommendedName>
        <fullName evidence="5">Transcription factor domain-containing protein</fullName>
    </recommendedName>
</protein>
<keyword evidence="1" id="KW-0539">Nucleus</keyword>
<dbReference type="Proteomes" id="UP000799118">
    <property type="component" value="Unassembled WGS sequence"/>
</dbReference>
<dbReference type="AlphaFoldDB" id="A0A6A4H4D8"/>
<keyword evidence="4" id="KW-1185">Reference proteome</keyword>